<keyword evidence="2" id="KW-0238">DNA-binding</keyword>
<evidence type="ECO:0000313" key="4">
    <source>
        <dbReference type="EMBL" id="KPJ52983.1"/>
    </source>
</evidence>
<dbReference type="SUPFAM" id="SSF46785">
    <property type="entry name" value="Winged helix' DNA-binding domain"/>
    <property type="match status" value="1"/>
</dbReference>
<name>A0A0S7WS38_UNCT6</name>
<proteinExistence type="predicted"/>
<dbReference type="PATRIC" id="fig|1703770.3.peg.1216"/>
<dbReference type="PANTHER" id="PTHR38465:SF2">
    <property type="entry name" value="HTH-TYPE TRANSCRIPTIONAL REGULATOR MMPR5"/>
    <property type="match status" value="1"/>
</dbReference>
<evidence type="ECO:0008006" key="6">
    <source>
        <dbReference type="Google" id="ProtNLM"/>
    </source>
</evidence>
<accession>A0A0S7WS38</accession>
<dbReference type="InterPro" id="IPR036388">
    <property type="entry name" value="WH-like_DNA-bd_sf"/>
</dbReference>
<evidence type="ECO:0000256" key="1">
    <source>
        <dbReference type="ARBA" id="ARBA00023015"/>
    </source>
</evidence>
<dbReference type="InterPro" id="IPR036390">
    <property type="entry name" value="WH_DNA-bd_sf"/>
</dbReference>
<dbReference type="Gene3D" id="1.10.10.10">
    <property type="entry name" value="Winged helix-like DNA-binding domain superfamily/Winged helix DNA-binding domain"/>
    <property type="match status" value="1"/>
</dbReference>
<evidence type="ECO:0000256" key="2">
    <source>
        <dbReference type="ARBA" id="ARBA00023125"/>
    </source>
</evidence>
<dbReference type="Gene3D" id="1.10.287.160">
    <property type="entry name" value="HR1 repeat"/>
    <property type="match status" value="1"/>
</dbReference>
<keyword evidence="3" id="KW-0804">Transcription</keyword>
<keyword evidence="1" id="KW-0805">Transcription regulation</keyword>
<dbReference type="InterPro" id="IPR052362">
    <property type="entry name" value="HTH-GbsR_regulator"/>
</dbReference>
<dbReference type="EMBL" id="LIZS01000034">
    <property type="protein sequence ID" value="KPJ52983.1"/>
    <property type="molecule type" value="Genomic_DNA"/>
</dbReference>
<sequence>MEQERPSELTSYVEQWGMLFEQLGATRMMGKVLGWLLICDPPGQTARQIADAIGASISSISIATRALTQAAMIERVGVPGERSARFRVRPGMWSRLIKVRMGHLATMRELADEGLRLLDSPDAGRALRLREIQSYCEFIDRELPALLARWEEEWKGGKS</sequence>
<organism evidence="4 5">
    <name type="scientific">candidate division TA06 bacterium DG_24</name>
    <dbReference type="NCBI Taxonomy" id="1703770"/>
    <lineage>
        <taxon>Bacteria</taxon>
        <taxon>Bacteria division TA06</taxon>
    </lineage>
</organism>
<protein>
    <recommendedName>
        <fullName evidence="6">HTH marR-type domain-containing protein</fullName>
    </recommendedName>
</protein>
<dbReference type="GO" id="GO:0003677">
    <property type="term" value="F:DNA binding"/>
    <property type="evidence" value="ECO:0007669"/>
    <property type="project" value="UniProtKB-KW"/>
</dbReference>
<dbReference type="AlphaFoldDB" id="A0A0S7WS38"/>
<dbReference type="Proteomes" id="UP000052008">
    <property type="component" value="Unassembled WGS sequence"/>
</dbReference>
<evidence type="ECO:0000313" key="5">
    <source>
        <dbReference type="Proteomes" id="UP000052008"/>
    </source>
</evidence>
<comment type="caution">
    <text evidence="4">The sequence shown here is derived from an EMBL/GenBank/DDBJ whole genome shotgun (WGS) entry which is preliminary data.</text>
</comment>
<evidence type="ECO:0000256" key="3">
    <source>
        <dbReference type="ARBA" id="ARBA00023163"/>
    </source>
</evidence>
<reference evidence="4 5" key="1">
    <citation type="journal article" date="2015" name="Microbiome">
        <title>Genomic resolution of linkages in carbon, nitrogen, and sulfur cycling among widespread estuary sediment bacteria.</title>
        <authorList>
            <person name="Baker B.J."/>
            <person name="Lazar C.S."/>
            <person name="Teske A.P."/>
            <person name="Dick G.J."/>
        </authorList>
    </citation>
    <scope>NUCLEOTIDE SEQUENCE [LARGE SCALE GENOMIC DNA]</scope>
    <source>
        <strain evidence="4">DG_24</strain>
    </source>
</reference>
<gene>
    <name evidence="4" type="ORF">AMJ39_06345</name>
</gene>
<dbReference type="PANTHER" id="PTHR38465">
    <property type="entry name" value="HTH-TYPE TRANSCRIPTIONAL REGULATOR MJ1563-RELATED"/>
    <property type="match status" value="1"/>
</dbReference>
<dbReference type="STRING" id="1703770.AMJ39_06345"/>